<name>A0ABD2Q7W6_9PLAT</name>
<proteinExistence type="predicted"/>
<protein>
    <submittedName>
        <fullName evidence="1">Uncharacterized protein</fullName>
    </submittedName>
</protein>
<dbReference type="Proteomes" id="UP001626550">
    <property type="component" value="Unassembled WGS sequence"/>
</dbReference>
<sequence>MKPSRNTQKFWGPQCPQASPLRTLLGEGGFCVFMNKQFEVLTVSTASNHIDIPTMIIQLN</sequence>
<organism evidence="1 2">
    <name type="scientific">Cichlidogyrus casuarinus</name>
    <dbReference type="NCBI Taxonomy" id="1844966"/>
    <lineage>
        <taxon>Eukaryota</taxon>
        <taxon>Metazoa</taxon>
        <taxon>Spiralia</taxon>
        <taxon>Lophotrochozoa</taxon>
        <taxon>Platyhelminthes</taxon>
        <taxon>Monogenea</taxon>
        <taxon>Monopisthocotylea</taxon>
        <taxon>Dactylogyridea</taxon>
        <taxon>Ancyrocephalidae</taxon>
        <taxon>Cichlidogyrus</taxon>
    </lineage>
</organism>
<gene>
    <name evidence="1" type="ORF">Ciccas_005704</name>
</gene>
<evidence type="ECO:0000313" key="2">
    <source>
        <dbReference type="Proteomes" id="UP001626550"/>
    </source>
</evidence>
<comment type="caution">
    <text evidence="1">The sequence shown here is derived from an EMBL/GenBank/DDBJ whole genome shotgun (WGS) entry which is preliminary data.</text>
</comment>
<accession>A0ABD2Q7W6</accession>
<dbReference type="AlphaFoldDB" id="A0ABD2Q7W6"/>
<keyword evidence="2" id="KW-1185">Reference proteome</keyword>
<evidence type="ECO:0000313" key="1">
    <source>
        <dbReference type="EMBL" id="KAL3315660.1"/>
    </source>
</evidence>
<dbReference type="EMBL" id="JBJKFK010000695">
    <property type="protein sequence ID" value="KAL3315660.1"/>
    <property type="molecule type" value="Genomic_DNA"/>
</dbReference>
<reference evidence="1 2" key="1">
    <citation type="submission" date="2024-11" db="EMBL/GenBank/DDBJ databases">
        <title>Adaptive evolution of stress response genes in parasites aligns with host niche diversity.</title>
        <authorList>
            <person name="Hahn C."/>
            <person name="Resl P."/>
        </authorList>
    </citation>
    <scope>NUCLEOTIDE SEQUENCE [LARGE SCALE GENOMIC DNA]</scope>
    <source>
        <strain evidence="1">EGGRZ-B1_66</strain>
        <tissue evidence="1">Body</tissue>
    </source>
</reference>